<dbReference type="Pfam" id="PF20515">
    <property type="entry name" value="2OG-FeII_Oxy_6"/>
    <property type="match status" value="1"/>
</dbReference>
<sequence>MDANFQELDGNVKIAIFTSNRPPEVHTEFMSYLADSNTRRPGKRAKLDNLNLDIEGRCHRSPSEAPKLAEHLPEANTDSSGAHRYSKTGSRKRRAGGKYAKKKQIKQQKAKEEEERKSAAEKEKISTAERHFSLGYGQGMEANQKVKQTYMEKVLHEIYGSSVRLVSLEHRPKFLNALSTEEHETKIPLSSDCPMFEELDMHWIESSTPCLVIGWDPDAGDERNGEIIFMVRISPIDSLSIAQGHDIPLAINTIMEWTMAVYPINNNGSQKAKHISNTSMIQIPEPELPIKVHTVSTDLHHTSFAAGFHGSMETGKVLVVYAPKRTQVSLEKYAQTVSKLPQVQRTFTYGLASLNFKAFSKLSDASHCFYTPGFADIEFDGTNLPKAPFANSLTITRDDFANFLHHDNDHDGSVSYGLWWAAKSSPTGYVFNPNEVDHDAISGGEFLFGEYGVGVRFKGCKGVVEILWHGKHNAHCTLRSKSPTGITRFGTSIQLTQAGHLAMGRVWERGGVSTLIASYRDRLSAIR</sequence>
<feature type="compositionally biased region" description="Basic and acidic residues" evidence="1">
    <location>
        <begin position="109"/>
        <end position="126"/>
    </location>
</feature>
<feature type="compositionally biased region" description="Basic and acidic residues" evidence="1">
    <location>
        <begin position="57"/>
        <end position="73"/>
    </location>
</feature>
<evidence type="ECO:0000313" key="3">
    <source>
        <dbReference type="EMBL" id="KAF9471351.1"/>
    </source>
</evidence>
<feature type="region of interest" description="Disordered" evidence="1">
    <location>
        <begin position="57"/>
        <end position="126"/>
    </location>
</feature>
<dbReference type="AlphaFoldDB" id="A0A9P6CLN0"/>
<protein>
    <recommendedName>
        <fullName evidence="2">Tet-like 2OG-Fe(II) oxygenase domain-containing protein</fullName>
    </recommendedName>
</protein>
<dbReference type="InterPro" id="IPR046798">
    <property type="entry name" value="2OG-FeII_Oxy_6"/>
</dbReference>
<dbReference type="OrthoDB" id="3132747at2759"/>
<reference evidence="3" key="1">
    <citation type="submission" date="2020-11" db="EMBL/GenBank/DDBJ databases">
        <authorList>
            <consortium name="DOE Joint Genome Institute"/>
            <person name="Ahrendt S."/>
            <person name="Riley R."/>
            <person name="Andreopoulos W."/>
            <person name="Labutti K."/>
            <person name="Pangilinan J."/>
            <person name="Ruiz-Duenas F.J."/>
            <person name="Barrasa J.M."/>
            <person name="Sanchez-Garcia M."/>
            <person name="Camarero S."/>
            <person name="Miyauchi S."/>
            <person name="Serrano A."/>
            <person name="Linde D."/>
            <person name="Babiker R."/>
            <person name="Drula E."/>
            <person name="Ayuso-Fernandez I."/>
            <person name="Pacheco R."/>
            <person name="Padilla G."/>
            <person name="Ferreira P."/>
            <person name="Barriuso J."/>
            <person name="Kellner H."/>
            <person name="Castanera R."/>
            <person name="Alfaro M."/>
            <person name="Ramirez L."/>
            <person name="Pisabarro A.G."/>
            <person name="Kuo A."/>
            <person name="Tritt A."/>
            <person name="Lipzen A."/>
            <person name="He G."/>
            <person name="Yan M."/>
            <person name="Ng V."/>
            <person name="Cullen D."/>
            <person name="Martin F."/>
            <person name="Rosso M.-N."/>
            <person name="Henrissat B."/>
            <person name="Hibbett D."/>
            <person name="Martinez A.T."/>
            <person name="Grigoriev I.V."/>
        </authorList>
    </citation>
    <scope>NUCLEOTIDE SEQUENCE</scope>
    <source>
        <strain evidence="3">CIRM-BRFM 674</strain>
    </source>
</reference>
<dbReference type="Proteomes" id="UP000807469">
    <property type="component" value="Unassembled WGS sequence"/>
</dbReference>
<evidence type="ECO:0000259" key="2">
    <source>
        <dbReference type="Pfam" id="PF20515"/>
    </source>
</evidence>
<evidence type="ECO:0000313" key="4">
    <source>
        <dbReference type="Proteomes" id="UP000807469"/>
    </source>
</evidence>
<dbReference type="EMBL" id="MU155703">
    <property type="protein sequence ID" value="KAF9471351.1"/>
    <property type="molecule type" value="Genomic_DNA"/>
</dbReference>
<gene>
    <name evidence="3" type="ORF">BDN70DRAFT_901412</name>
</gene>
<comment type="caution">
    <text evidence="3">The sequence shown here is derived from an EMBL/GenBank/DDBJ whole genome shotgun (WGS) entry which is preliminary data.</text>
</comment>
<accession>A0A9P6CLN0</accession>
<organism evidence="3 4">
    <name type="scientific">Pholiota conissans</name>
    <dbReference type="NCBI Taxonomy" id="109636"/>
    <lineage>
        <taxon>Eukaryota</taxon>
        <taxon>Fungi</taxon>
        <taxon>Dikarya</taxon>
        <taxon>Basidiomycota</taxon>
        <taxon>Agaricomycotina</taxon>
        <taxon>Agaricomycetes</taxon>
        <taxon>Agaricomycetidae</taxon>
        <taxon>Agaricales</taxon>
        <taxon>Agaricineae</taxon>
        <taxon>Strophariaceae</taxon>
        <taxon>Pholiota</taxon>
    </lineage>
</organism>
<feature type="compositionally biased region" description="Basic residues" evidence="1">
    <location>
        <begin position="84"/>
        <end position="108"/>
    </location>
</feature>
<proteinExistence type="predicted"/>
<keyword evidence="4" id="KW-1185">Reference proteome</keyword>
<feature type="domain" description="Tet-like 2OG-Fe(II) oxygenase" evidence="2">
    <location>
        <begin position="304"/>
        <end position="480"/>
    </location>
</feature>
<evidence type="ECO:0000256" key="1">
    <source>
        <dbReference type="SAM" id="MobiDB-lite"/>
    </source>
</evidence>
<name>A0A9P6CLN0_9AGAR</name>